<feature type="region of interest" description="Disordered" evidence="3">
    <location>
        <begin position="170"/>
        <end position="197"/>
    </location>
</feature>
<evidence type="ECO:0000256" key="2">
    <source>
        <dbReference type="ARBA" id="ARBA00023242"/>
    </source>
</evidence>
<dbReference type="GO" id="GO:0005634">
    <property type="term" value="C:nucleus"/>
    <property type="evidence" value="ECO:0007669"/>
    <property type="project" value="UniProtKB-SubCell"/>
</dbReference>
<feature type="compositionally biased region" description="Polar residues" evidence="3">
    <location>
        <begin position="347"/>
        <end position="357"/>
    </location>
</feature>
<dbReference type="GeneID" id="91107110"/>
<feature type="compositionally biased region" description="Basic and acidic residues" evidence="3">
    <location>
        <begin position="464"/>
        <end position="476"/>
    </location>
</feature>
<comment type="subcellular location">
    <subcellularLocation>
        <location evidence="1">Nucleus</location>
    </subcellularLocation>
</comment>
<dbReference type="InterPro" id="IPR016197">
    <property type="entry name" value="Chromo-like_dom_sf"/>
</dbReference>
<dbReference type="GO" id="GO:0006338">
    <property type="term" value="P:chromatin remodeling"/>
    <property type="evidence" value="ECO:0007669"/>
    <property type="project" value="UniProtKB-ARBA"/>
</dbReference>
<dbReference type="InterPro" id="IPR000953">
    <property type="entry name" value="Chromo/chromo_shadow_dom"/>
</dbReference>
<dbReference type="KEGG" id="ker:91107110"/>
<dbReference type="InterPro" id="IPR011011">
    <property type="entry name" value="Znf_FYVE_PHD"/>
</dbReference>
<dbReference type="PROSITE" id="PS00598">
    <property type="entry name" value="CHROMO_1"/>
    <property type="match status" value="1"/>
</dbReference>
<feature type="region of interest" description="Disordered" evidence="3">
    <location>
        <begin position="330"/>
        <end position="377"/>
    </location>
</feature>
<dbReference type="CDD" id="cd15489">
    <property type="entry name" value="PHD_SF"/>
    <property type="match status" value="1"/>
</dbReference>
<sequence length="679" mass="76275">MSLSAVVNEPHSPKISATHTQMCETPAAHSFTMANNAPYLLTPESAVNVSPQPSSSSVNISYSNAITPTSMSSKSEPTLRKIPKVDDQKITNIIGSIAQLLTQQSQLISDHEKRLRMYEIYFQNKLEELERRLENVIEGQRTDGLELEVYIKDKVDNMAEKLDKLIGKEASNGRGRRKAQKTTKNINPEPQSNAVSGLGFPLQDMVGIEDLITFDTPSPLDLQDAQTRLQTMNFSQDLLDPLSFDSTIFDIRKCIGPETENGHSSYLGRGETLVDQAIEKQRNLLNGQNVLKEGENSVGCVFRKKLKGAKGTDNFKIDMSFLDEIAIDAQSQAQDQDQERSEPENHLPTSYGNTNEQIGVGPSNHLRSHGPKEYNPFPLTYLRELTSTAIPPTSSSSSDTSDHSDDSHLTSIKRGASLVNDKLLPPGTPTLAPVGLPTRARTLSGSGKKRKKIGNGWTSKKKSKTNEGDDEKKKKVDGWPTFGANTLKNRMDEIVCDTCGGRVHWACAGLSHSKNMREAPWSCPDCLKIMLEASNSRDGRIPSIPRAQQEKCLRPNCIFRSERRIVRENDDVNQFFMEKIIGRKKISHKPGSGNYLYLVKWWDWEIYDSTWEPGRNIPDLERYEALFLQCALKTEGTNMYLKNVLLLEECSPWFDHKGRYNVELLKSLGVEKRLWWDDD</sequence>
<dbReference type="EMBL" id="CP144091">
    <property type="protein sequence ID" value="WWD10175.1"/>
    <property type="molecule type" value="Genomic_DNA"/>
</dbReference>
<dbReference type="RefSeq" id="XP_066088142.1">
    <property type="nucleotide sequence ID" value="XM_066232045.1"/>
</dbReference>
<organism evidence="5 6">
    <name type="scientific">Kwoniella europaea PYCC6329</name>
    <dbReference type="NCBI Taxonomy" id="1423913"/>
    <lineage>
        <taxon>Eukaryota</taxon>
        <taxon>Fungi</taxon>
        <taxon>Dikarya</taxon>
        <taxon>Basidiomycota</taxon>
        <taxon>Agaricomycotina</taxon>
        <taxon>Tremellomycetes</taxon>
        <taxon>Tremellales</taxon>
        <taxon>Cryptococcaceae</taxon>
        <taxon>Kwoniella</taxon>
    </lineage>
</organism>
<dbReference type="Gene3D" id="3.30.40.10">
    <property type="entry name" value="Zinc/RING finger domain, C3HC4 (zinc finger)"/>
    <property type="match status" value="1"/>
</dbReference>
<dbReference type="AlphaFoldDB" id="A0AAX4KUS3"/>
<dbReference type="Pfam" id="PF00385">
    <property type="entry name" value="Chromo"/>
    <property type="match status" value="1"/>
</dbReference>
<dbReference type="SUPFAM" id="SSF54160">
    <property type="entry name" value="Chromo domain-like"/>
    <property type="match status" value="1"/>
</dbReference>
<feature type="compositionally biased region" description="Polar residues" evidence="3">
    <location>
        <begin position="182"/>
        <end position="195"/>
    </location>
</feature>
<feature type="region of interest" description="Disordered" evidence="3">
    <location>
        <begin position="389"/>
        <end position="476"/>
    </location>
</feature>
<name>A0AAX4KUS3_9TREE</name>
<accession>A0AAX4KUS3</accession>
<evidence type="ECO:0000256" key="1">
    <source>
        <dbReference type="ARBA" id="ARBA00004123"/>
    </source>
</evidence>
<protein>
    <recommendedName>
        <fullName evidence="4">Chromo domain-containing protein</fullName>
    </recommendedName>
</protein>
<evidence type="ECO:0000256" key="3">
    <source>
        <dbReference type="SAM" id="MobiDB-lite"/>
    </source>
</evidence>
<dbReference type="InterPro" id="IPR023780">
    <property type="entry name" value="Chromo_domain"/>
</dbReference>
<feature type="compositionally biased region" description="Low complexity" evidence="3">
    <location>
        <begin position="389"/>
        <end position="399"/>
    </location>
</feature>
<gene>
    <name evidence="5" type="ORF">V865_008309</name>
</gene>
<evidence type="ECO:0000313" key="5">
    <source>
        <dbReference type="EMBL" id="WWD10175.1"/>
    </source>
</evidence>
<feature type="domain" description="Chromo" evidence="4">
    <location>
        <begin position="575"/>
        <end position="617"/>
    </location>
</feature>
<keyword evidence="2" id="KW-0539">Nucleus</keyword>
<dbReference type="Gene3D" id="2.40.50.40">
    <property type="match status" value="1"/>
</dbReference>
<keyword evidence="6" id="KW-1185">Reference proteome</keyword>
<evidence type="ECO:0000259" key="4">
    <source>
        <dbReference type="PROSITE" id="PS50013"/>
    </source>
</evidence>
<reference evidence="5 6" key="1">
    <citation type="submission" date="2024-01" db="EMBL/GenBank/DDBJ databases">
        <title>Comparative genomics of Cryptococcus and Kwoniella reveals pathogenesis evolution and contrasting modes of karyotype evolution via chromosome fusion or intercentromeric recombination.</title>
        <authorList>
            <person name="Coelho M.A."/>
            <person name="David-Palma M."/>
            <person name="Shea T."/>
            <person name="Bowers K."/>
            <person name="McGinley-Smith S."/>
            <person name="Mohammad A.W."/>
            <person name="Gnirke A."/>
            <person name="Yurkov A.M."/>
            <person name="Nowrousian M."/>
            <person name="Sun S."/>
            <person name="Cuomo C.A."/>
            <person name="Heitman J."/>
        </authorList>
    </citation>
    <scope>NUCLEOTIDE SEQUENCE [LARGE SCALE GENOMIC DNA]</scope>
    <source>
        <strain evidence="5 6">PYCC6329</strain>
    </source>
</reference>
<dbReference type="PROSITE" id="PS50013">
    <property type="entry name" value="CHROMO_2"/>
    <property type="match status" value="1"/>
</dbReference>
<feature type="compositionally biased region" description="Basic residues" evidence="3">
    <location>
        <begin position="447"/>
        <end position="463"/>
    </location>
</feature>
<evidence type="ECO:0000313" key="6">
    <source>
        <dbReference type="Proteomes" id="UP001358614"/>
    </source>
</evidence>
<dbReference type="Proteomes" id="UP001358614">
    <property type="component" value="Chromosome 3"/>
</dbReference>
<dbReference type="SUPFAM" id="SSF57903">
    <property type="entry name" value="FYVE/PHD zinc finger"/>
    <property type="match status" value="1"/>
</dbReference>
<dbReference type="InterPro" id="IPR013083">
    <property type="entry name" value="Znf_RING/FYVE/PHD"/>
</dbReference>
<dbReference type="InterPro" id="IPR023779">
    <property type="entry name" value="Chromodomain_CS"/>
</dbReference>
<proteinExistence type="predicted"/>